<dbReference type="RefSeq" id="WP_194811551.1">
    <property type="nucleotide sequence ID" value="NZ_CP063056.1"/>
</dbReference>
<dbReference type="NCBIfam" id="NF001246">
    <property type="entry name" value="PRK00218.1-2"/>
    <property type="match status" value="1"/>
</dbReference>
<dbReference type="InterPro" id="IPR035932">
    <property type="entry name" value="HflD-like_sf"/>
</dbReference>
<accession>A0ABX6UVR4</accession>
<dbReference type="HAMAP" id="MF_00695">
    <property type="entry name" value="HflD_protein"/>
    <property type="match status" value="1"/>
</dbReference>
<comment type="subcellular location">
    <subcellularLocation>
        <location evidence="4">Cytoplasm</location>
    </subcellularLocation>
    <subcellularLocation>
        <location evidence="4">Cell membrane</location>
        <topology evidence="4">Peripheral membrane protein</topology>
        <orientation evidence="4">Cytoplasmic side</orientation>
    </subcellularLocation>
</comment>
<name>A0ABX6UVR4_9PAST</name>
<keyword evidence="3 4" id="KW-0472">Membrane</keyword>
<evidence type="ECO:0000256" key="3">
    <source>
        <dbReference type="ARBA" id="ARBA00023136"/>
    </source>
</evidence>
<organism evidence="5 6">
    <name type="scientific">Rodentibacter haemolyticus</name>
    <dbReference type="NCBI Taxonomy" id="2778911"/>
    <lineage>
        <taxon>Bacteria</taxon>
        <taxon>Pseudomonadati</taxon>
        <taxon>Pseudomonadota</taxon>
        <taxon>Gammaproteobacteria</taxon>
        <taxon>Pasteurellales</taxon>
        <taxon>Pasteurellaceae</taxon>
        <taxon>Rodentibacter</taxon>
    </lineage>
</organism>
<evidence type="ECO:0000256" key="1">
    <source>
        <dbReference type="ARBA" id="ARBA00022475"/>
    </source>
</evidence>
<dbReference type="SUPFAM" id="SSF101322">
    <property type="entry name" value="YcfC-like"/>
    <property type="match status" value="1"/>
</dbReference>
<dbReference type="Gene3D" id="1.10.3890.10">
    <property type="entry name" value="HflD-like"/>
    <property type="match status" value="1"/>
</dbReference>
<dbReference type="PANTHER" id="PTHR38100:SF1">
    <property type="entry name" value="HIGH FREQUENCY LYSOGENIZATION PROTEIN HFLD"/>
    <property type="match status" value="1"/>
</dbReference>
<evidence type="ECO:0000313" key="5">
    <source>
        <dbReference type="EMBL" id="QPB41968.1"/>
    </source>
</evidence>
<dbReference type="NCBIfam" id="NF001248">
    <property type="entry name" value="PRK00218.1-4"/>
    <property type="match status" value="1"/>
</dbReference>
<evidence type="ECO:0000313" key="6">
    <source>
        <dbReference type="Proteomes" id="UP000663069"/>
    </source>
</evidence>
<dbReference type="InterPro" id="IPR007451">
    <property type="entry name" value="HflD"/>
</dbReference>
<keyword evidence="1 4" id="KW-1003">Cell membrane</keyword>
<dbReference type="PANTHER" id="PTHR38100">
    <property type="entry name" value="HIGH FREQUENCY LYSOGENIZATION PROTEIN HFLD"/>
    <property type="match status" value="1"/>
</dbReference>
<gene>
    <name evidence="4 5" type="primary">hflD</name>
    <name evidence="5" type="ORF">IHV77_08565</name>
</gene>
<evidence type="ECO:0000256" key="2">
    <source>
        <dbReference type="ARBA" id="ARBA00022490"/>
    </source>
</evidence>
<dbReference type="EMBL" id="CP063056">
    <property type="protein sequence ID" value="QPB41968.1"/>
    <property type="molecule type" value="Genomic_DNA"/>
</dbReference>
<protein>
    <recommendedName>
        <fullName evidence="4">High frequency lysogenization protein HflD homolog</fullName>
    </recommendedName>
</protein>
<dbReference type="Proteomes" id="UP000663069">
    <property type="component" value="Chromosome"/>
</dbReference>
<evidence type="ECO:0000256" key="4">
    <source>
        <dbReference type="HAMAP-Rule" id="MF_00695"/>
    </source>
</evidence>
<keyword evidence="2 4" id="KW-0963">Cytoplasm</keyword>
<comment type="similarity">
    <text evidence="4">Belongs to the HflD family.</text>
</comment>
<proteinExistence type="inferred from homology"/>
<keyword evidence="6" id="KW-1185">Reference proteome</keyword>
<reference evidence="5 6" key="1">
    <citation type="submission" date="2020-10" db="EMBL/GenBank/DDBJ databases">
        <title>Genome Sequencing of Rodentibacter spp. strain DSM111151.</title>
        <authorList>
            <person name="Benga L."/>
            <person name="Lautwein T."/>
        </authorList>
    </citation>
    <scope>NUCLEOTIDE SEQUENCE [LARGE SCALE GENOMIC DNA]</scope>
    <source>
        <strain evidence="5 6">DSM 111151</strain>
    </source>
</reference>
<sequence length="205" mass="23312">MKNYHDMALALAGVCQSVALINQLAMEGDIVHKDAFQTSIQSLLQLQPKDPLDVFNGDARHLKLGLETLIEQLTSVNDRNIVNYWTGLLSLENHLQKNAKAKNQLAQRIQRLSEQMEYYDLFSPNMISIIANIYIDLISPLSNKIRIIGVTDYLQQQEVQDKVRACLLAGIRSAVLWRQVGGSKWKILFFRNKIINAAKEIYSTI</sequence>
<dbReference type="Pfam" id="PF04356">
    <property type="entry name" value="DUF489"/>
    <property type="match status" value="1"/>
</dbReference>